<feature type="transmembrane region" description="Helical" evidence="7">
    <location>
        <begin position="306"/>
        <end position="325"/>
    </location>
</feature>
<keyword evidence="10" id="KW-1185">Reference proteome</keyword>
<dbReference type="InterPro" id="IPR020846">
    <property type="entry name" value="MFS_dom"/>
</dbReference>
<gene>
    <name evidence="9" type="ORF">HUO12_13020</name>
</gene>
<dbReference type="GO" id="GO:0016020">
    <property type="term" value="C:membrane"/>
    <property type="evidence" value="ECO:0007669"/>
    <property type="project" value="UniProtKB-SubCell"/>
</dbReference>
<feature type="transmembrane region" description="Helical" evidence="7">
    <location>
        <begin position="370"/>
        <end position="391"/>
    </location>
</feature>
<comment type="similarity">
    <text evidence="2">Belongs to the major facilitator superfamily.</text>
</comment>
<proteinExistence type="inferred from homology"/>
<dbReference type="InterPro" id="IPR011701">
    <property type="entry name" value="MFS"/>
</dbReference>
<keyword evidence="5 7" id="KW-1133">Transmembrane helix</keyword>
<comment type="subcellular location">
    <subcellularLocation>
        <location evidence="1">Membrane</location>
        <topology evidence="1">Multi-pass membrane protein</topology>
    </subcellularLocation>
</comment>
<keyword evidence="4 7" id="KW-0812">Transmembrane</keyword>
<dbReference type="Pfam" id="PF07690">
    <property type="entry name" value="MFS_1"/>
    <property type="match status" value="1"/>
</dbReference>
<feature type="transmembrane region" description="Helical" evidence="7">
    <location>
        <begin position="397"/>
        <end position="418"/>
    </location>
</feature>
<dbReference type="SUPFAM" id="SSF103473">
    <property type="entry name" value="MFS general substrate transporter"/>
    <property type="match status" value="1"/>
</dbReference>
<dbReference type="PROSITE" id="PS50850">
    <property type="entry name" value="MFS"/>
    <property type="match status" value="1"/>
</dbReference>
<accession>A0A850HCB9</accession>
<dbReference type="Proteomes" id="UP000546031">
    <property type="component" value="Unassembled WGS sequence"/>
</dbReference>
<feature type="transmembrane region" description="Helical" evidence="7">
    <location>
        <begin position="12"/>
        <end position="32"/>
    </location>
</feature>
<name>A0A850HCB9_9SPHN</name>
<keyword evidence="6 7" id="KW-0472">Membrane</keyword>
<dbReference type="PANTHER" id="PTHR12778:SF10">
    <property type="entry name" value="MAJOR FACILITATOR SUPERFAMILY DOMAIN-CONTAINING PROTEIN 3"/>
    <property type="match status" value="1"/>
</dbReference>
<feature type="transmembrane region" description="Helical" evidence="7">
    <location>
        <begin position="110"/>
        <end position="134"/>
    </location>
</feature>
<feature type="transmembrane region" description="Helical" evidence="7">
    <location>
        <begin position="241"/>
        <end position="269"/>
    </location>
</feature>
<dbReference type="Gene3D" id="1.20.1250.20">
    <property type="entry name" value="MFS general substrate transporter like domains"/>
    <property type="match status" value="2"/>
</dbReference>
<organism evidence="9 10">
    <name type="scientific">Altererythrobacter lutimaris</name>
    <dbReference type="NCBI Taxonomy" id="2743979"/>
    <lineage>
        <taxon>Bacteria</taxon>
        <taxon>Pseudomonadati</taxon>
        <taxon>Pseudomonadota</taxon>
        <taxon>Alphaproteobacteria</taxon>
        <taxon>Sphingomonadales</taxon>
        <taxon>Erythrobacteraceae</taxon>
        <taxon>Altererythrobacter</taxon>
    </lineage>
</organism>
<evidence type="ECO:0000256" key="6">
    <source>
        <dbReference type="ARBA" id="ARBA00023136"/>
    </source>
</evidence>
<dbReference type="InterPro" id="IPR004752">
    <property type="entry name" value="AmpG_permease/AT-1"/>
</dbReference>
<evidence type="ECO:0000256" key="3">
    <source>
        <dbReference type="ARBA" id="ARBA00022448"/>
    </source>
</evidence>
<protein>
    <submittedName>
        <fullName evidence="9">MFS transporter</fullName>
    </submittedName>
</protein>
<evidence type="ECO:0000256" key="7">
    <source>
        <dbReference type="SAM" id="Phobius"/>
    </source>
</evidence>
<comment type="caution">
    <text evidence="9">The sequence shown here is derived from an EMBL/GenBank/DDBJ whole genome shotgun (WGS) entry which is preliminary data.</text>
</comment>
<evidence type="ECO:0000313" key="10">
    <source>
        <dbReference type="Proteomes" id="UP000546031"/>
    </source>
</evidence>
<sequence length="436" mass="46525">MISNPTMTDSKGFRLFTILMLYVAQGIPIGLIDFAIPAWMATNGATAFEIAYVIGLAGMPWAMKFINGAIIDRYTFLSMGRRRAWLIGSQFVMVAALIAAAFIDPAPRDYVLLGAIAFAVYTAVVFQDVAADALAVDISLSSERGITGGLMSGGQALGIAIAAALAGTIIFFFGISAAFLACGICMAAVCAYLVWVRERSGERRLPWSEGEAHPISVAIKPTDWLNLLKVALRRLLRKHSIIWLLPLFCRGIGYGFMAVAIPLIAANYAGWNEAQLGSANGTANLIAALIVMTVGGYLTSRLGAKPMQICTFSVYAAAIISFALLEPSWSTPLIMMIIVVGQTITYTLTGPPIAAINMTFCDPRTGATQFSIYMAVVNQGIVFGSFAFALLESWGGIANAFIALALIFVLAAGVVFVLRLPDDREHVQESAAEAFA</sequence>
<keyword evidence="3" id="KW-0813">Transport</keyword>
<evidence type="ECO:0000256" key="4">
    <source>
        <dbReference type="ARBA" id="ARBA00022692"/>
    </source>
</evidence>
<feature type="domain" description="Major facilitator superfamily (MFS) profile" evidence="8">
    <location>
        <begin position="14"/>
        <end position="423"/>
    </location>
</feature>
<dbReference type="InterPro" id="IPR036259">
    <property type="entry name" value="MFS_trans_sf"/>
</dbReference>
<feature type="transmembrane region" description="Helical" evidence="7">
    <location>
        <begin position="281"/>
        <end position="299"/>
    </location>
</feature>
<feature type="transmembrane region" description="Helical" evidence="7">
    <location>
        <begin position="171"/>
        <end position="195"/>
    </location>
</feature>
<feature type="transmembrane region" description="Helical" evidence="7">
    <location>
        <begin position="84"/>
        <end position="104"/>
    </location>
</feature>
<dbReference type="AlphaFoldDB" id="A0A850HCB9"/>
<evidence type="ECO:0000256" key="2">
    <source>
        <dbReference type="ARBA" id="ARBA00008335"/>
    </source>
</evidence>
<dbReference type="PANTHER" id="PTHR12778">
    <property type="entry name" value="SOLUTE CARRIER FAMILY 33 ACETYL-COA TRANSPORTER -RELATED"/>
    <property type="match status" value="1"/>
</dbReference>
<feature type="transmembrane region" description="Helical" evidence="7">
    <location>
        <begin position="146"/>
        <end position="165"/>
    </location>
</feature>
<evidence type="ECO:0000259" key="8">
    <source>
        <dbReference type="PROSITE" id="PS50850"/>
    </source>
</evidence>
<dbReference type="GO" id="GO:0022857">
    <property type="term" value="F:transmembrane transporter activity"/>
    <property type="evidence" value="ECO:0007669"/>
    <property type="project" value="InterPro"/>
</dbReference>
<feature type="transmembrane region" description="Helical" evidence="7">
    <location>
        <begin position="331"/>
        <end position="349"/>
    </location>
</feature>
<dbReference type="EMBL" id="JABWTA010000001">
    <property type="protein sequence ID" value="NVE95823.1"/>
    <property type="molecule type" value="Genomic_DNA"/>
</dbReference>
<reference evidence="9 10" key="1">
    <citation type="submission" date="2020-06" db="EMBL/GenBank/DDBJ databases">
        <title>Altererythrobacter lutimaris sp. nov., a marine bacterium isolated from a tidal flat.</title>
        <authorList>
            <person name="Kim D."/>
            <person name="Yoo Y."/>
            <person name="Kim J.-J."/>
        </authorList>
    </citation>
    <scope>NUCLEOTIDE SEQUENCE [LARGE SCALE GENOMIC DNA]</scope>
    <source>
        <strain evidence="9 10">JGD-16</strain>
    </source>
</reference>
<feature type="transmembrane region" description="Helical" evidence="7">
    <location>
        <begin position="44"/>
        <end position="63"/>
    </location>
</feature>
<evidence type="ECO:0000256" key="5">
    <source>
        <dbReference type="ARBA" id="ARBA00022989"/>
    </source>
</evidence>
<evidence type="ECO:0000313" key="9">
    <source>
        <dbReference type="EMBL" id="NVE95823.1"/>
    </source>
</evidence>
<evidence type="ECO:0000256" key="1">
    <source>
        <dbReference type="ARBA" id="ARBA00004141"/>
    </source>
</evidence>